<feature type="transmembrane region" description="Helical" evidence="8">
    <location>
        <begin position="52"/>
        <end position="71"/>
    </location>
</feature>
<protein>
    <submittedName>
        <fullName evidence="9">Glycosyltransferase 87 family protein</fullName>
    </submittedName>
</protein>
<evidence type="ECO:0000256" key="4">
    <source>
        <dbReference type="ARBA" id="ARBA00022692"/>
    </source>
</evidence>
<evidence type="ECO:0000313" key="10">
    <source>
        <dbReference type="Proteomes" id="UP001501237"/>
    </source>
</evidence>
<gene>
    <name evidence="9" type="ORF">GCM10010468_08210</name>
</gene>
<feature type="transmembrane region" description="Helical" evidence="8">
    <location>
        <begin position="309"/>
        <end position="325"/>
    </location>
</feature>
<reference evidence="10" key="1">
    <citation type="journal article" date="2019" name="Int. J. Syst. Evol. Microbiol.">
        <title>The Global Catalogue of Microorganisms (GCM) 10K type strain sequencing project: providing services to taxonomists for standard genome sequencing and annotation.</title>
        <authorList>
            <consortium name="The Broad Institute Genomics Platform"/>
            <consortium name="The Broad Institute Genome Sequencing Center for Infectious Disease"/>
            <person name="Wu L."/>
            <person name="Ma J."/>
        </authorList>
    </citation>
    <scope>NUCLEOTIDE SEQUENCE [LARGE SCALE GENOMIC DNA]</scope>
    <source>
        <strain evidence="10">JCM 9377</strain>
    </source>
</reference>
<accession>A0ABP6PZ95</accession>
<evidence type="ECO:0000256" key="6">
    <source>
        <dbReference type="ARBA" id="ARBA00023136"/>
    </source>
</evidence>
<evidence type="ECO:0000256" key="1">
    <source>
        <dbReference type="ARBA" id="ARBA00004651"/>
    </source>
</evidence>
<keyword evidence="5 8" id="KW-1133">Transmembrane helix</keyword>
<feature type="transmembrane region" description="Helical" evidence="8">
    <location>
        <begin position="151"/>
        <end position="175"/>
    </location>
</feature>
<keyword evidence="6 8" id="KW-0472">Membrane</keyword>
<keyword evidence="10" id="KW-1185">Reference proteome</keyword>
<dbReference type="InterPro" id="IPR018584">
    <property type="entry name" value="GT87"/>
</dbReference>
<feature type="transmembrane region" description="Helical" evidence="8">
    <location>
        <begin position="181"/>
        <end position="199"/>
    </location>
</feature>
<keyword evidence="3" id="KW-0808">Transferase</keyword>
<dbReference type="Proteomes" id="UP001501237">
    <property type="component" value="Unassembled WGS sequence"/>
</dbReference>
<evidence type="ECO:0000256" key="2">
    <source>
        <dbReference type="ARBA" id="ARBA00022475"/>
    </source>
</evidence>
<comment type="caution">
    <text evidence="9">The sequence shown here is derived from an EMBL/GenBank/DDBJ whole genome shotgun (WGS) entry which is preliminary data.</text>
</comment>
<dbReference type="RefSeq" id="WP_344822275.1">
    <property type="nucleotide sequence ID" value="NZ_BAAAUV010000002.1"/>
</dbReference>
<evidence type="ECO:0000256" key="3">
    <source>
        <dbReference type="ARBA" id="ARBA00022679"/>
    </source>
</evidence>
<keyword evidence="4 8" id="KW-0812">Transmembrane</keyword>
<comment type="subcellular location">
    <subcellularLocation>
        <location evidence="1">Cell membrane</location>
        <topology evidence="1">Multi-pass membrane protein</topology>
    </subcellularLocation>
</comment>
<sequence length="380" mass="40145">MKSTWVYRLLAFQLVSVAVFAIAWDALDFRIYALGGRVVADGTRLYTEELAAHWFTYTPFAGVAFAPLSLLPLTAARLLWELGSVAALGWACAQTARIAGWRVTPVRLAAAVSGGLLLEPVWHSLFLGQINLFLLAMVLTDVRRLREGRRAGIGIGIATAVKLTPGIFVVLLLLAGRVRDALVAAGAFLGCGVAAFLVAPEASWHYWTHVFYDTSRVGAPYISNQSPFGALLRVLGGAGSVGGWYPVVPAALGCAGIAVAALRARRGDWLAAAAVTGCTGLLVSPISWTHHWVWVIPALAVLVRDGHRIAAGAAVALFVLAPMWLTPHPRYGFHGAMTVAANAYLLAGLGFLVFMGLRARAPGRGSVPGARGVVQAVHGS</sequence>
<evidence type="ECO:0000256" key="7">
    <source>
        <dbReference type="ARBA" id="ARBA00024033"/>
    </source>
</evidence>
<organism evidence="9 10">
    <name type="scientific">Actinocorallia longicatena</name>
    <dbReference type="NCBI Taxonomy" id="111803"/>
    <lineage>
        <taxon>Bacteria</taxon>
        <taxon>Bacillati</taxon>
        <taxon>Actinomycetota</taxon>
        <taxon>Actinomycetes</taxon>
        <taxon>Streptosporangiales</taxon>
        <taxon>Thermomonosporaceae</taxon>
        <taxon>Actinocorallia</taxon>
    </lineage>
</organism>
<proteinExistence type="inferred from homology"/>
<feature type="transmembrane region" description="Helical" evidence="8">
    <location>
        <begin position="121"/>
        <end position="139"/>
    </location>
</feature>
<evidence type="ECO:0000256" key="5">
    <source>
        <dbReference type="ARBA" id="ARBA00022989"/>
    </source>
</evidence>
<name>A0ABP6PZ95_9ACTN</name>
<feature type="transmembrane region" description="Helical" evidence="8">
    <location>
        <begin position="243"/>
        <end position="263"/>
    </location>
</feature>
<dbReference type="EMBL" id="BAAAUV010000002">
    <property type="protein sequence ID" value="GAA3197193.1"/>
    <property type="molecule type" value="Genomic_DNA"/>
</dbReference>
<evidence type="ECO:0000256" key="8">
    <source>
        <dbReference type="SAM" id="Phobius"/>
    </source>
</evidence>
<feature type="transmembrane region" description="Helical" evidence="8">
    <location>
        <begin position="78"/>
        <end position="101"/>
    </location>
</feature>
<evidence type="ECO:0000313" key="9">
    <source>
        <dbReference type="EMBL" id="GAA3197193.1"/>
    </source>
</evidence>
<feature type="transmembrane region" description="Helical" evidence="8">
    <location>
        <begin position="331"/>
        <end position="354"/>
    </location>
</feature>
<feature type="transmembrane region" description="Helical" evidence="8">
    <location>
        <begin position="269"/>
        <end position="288"/>
    </location>
</feature>
<keyword evidence="2" id="KW-1003">Cell membrane</keyword>
<dbReference type="Pfam" id="PF09594">
    <property type="entry name" value="GT87"/>
    <property type="match status" value="1"/>
</dbReference>
<comment type="similarity">
    <text evidence="7">Belongs to the glycosyltransferase 87 family.</text>
</comment>